<gene>
    <name evidence="3" type="ORF">IM755_02750</name>
</gene>
<accession>A0ABR9WNX1</accession>
<organism evidence="3 4">
    <name type="scientific">Flavobacterium proteolyticum</name>
    <dbReference type="NCBI Taxonomy" id="2911683"/>
    <lineage>
        <taxon>Bacteria</taxon>
        <taxon>Pseudomonadati</taxon>
        <taxon>Bacteroidota</taxon>
        <taxon>Flavobacteriia</taxon>
        <taxon>Flavobacteriales</taxon>
        <taxon>Flavobacteriaceae</taxon>
        <taxon>Flavobacterium</taxon>
    </lineage>
</organism>
<keyword evidence="1" id="KW-0472">Membrane</keyword>
<evidence type="ECO:0000313" key="3">
    <source>
        <dbReference type="EMBL" id="MBE9575615.1"/>
    </source>
</evidence>
<comment type="caution">
    <text evidence="3">The sequence shown here is derived from an EMBL/GenBank/DDBJ whole genome shotgun (WGS) entry which is preliminary data.</text>
</comment>
<protein>
    <submittedName>
        <fullName evidence="3">DUF4234 domain-containing protein</fullName>
    </submittedName>
</protein>
<feature type="transmembrane region" description="Helical" evidence="1">
    <location>
        <begin position="25"/>
        <end position="42"/>
    </location>
</feature>
<keyword evidence="1" id="KW-0812">Transmembrane</keyword>
<evidence type="ECO:0000259" key="2">
    <source>
        <dbReference type="Pfam" id="PF14018"/>
    </source>
</evidence>
<feature type="domain" description="DUF4234" evidence="2">
    <location>
        <begin position="26"/>
        <end position="80"/>
    </location>
</feature>
<dbReference type="InterPro" id="IPR025328">
    <property type="entry name" value="DUF4234"/>
</dbReference>
<evidence type="ECO:0000313" key="4">
    <source>
        <dbReference type="Proteomes" id="UP000656274"/>
    </source>
</evidence>
<reference evidence="3 4" key="1">
    <citation type="submission" date="2020-10" db="EMBL/GenBank/DDBJ databases">
        <title>The genome sequence of Flavobacterium aquaticum 1Y8A.</title>
        <authorList>
            <person name="Liu Y."/>
        </authorList>
    </citation>
    <scope>NUCLEOTIDE SEQUENCE [LARGE SCALE GENOMIC DNA]</scope>
    <source>
        <strain evidence="3 4">1Y8A</strain>
    </source>
</reference>
<name>A0ABR9WNX1_9FLAO</name>
<keyword evidence="1" id="KW-1133">Transmembrane helix</keyword>
<proteinExistence type="predicted"/>
<evidence type="ECO:0000256" key="1">
    <source>
        <dbReference type="SAM" id="Phobius"/>
    </source>
</evidence>
<dbReference type="EMBL" id="JADFTZ010000001">
    <property type="protein sequence ID" value="MBE9575615.1"/>
    <property type="molecule type" value="Genomic_DNA"/>
</dbReference>
<dbReference type="RefSeq" id="WP_194093512.1">
    <property type="nucleotide sequence ID" value="NZ_JADFTZ010000001.1"/>
</dbReference>
<dbReference type="Proteomes" id="UP000656274">
    <property type="component" value="Unassembled WGS sequence"/>
</dbReference>
<dbReference type="Pfam" id="PF14018">
    <property type="entry name" value="DUF4234"/>
    <property type="match status" value="1"/>
</dbReference>
<feature type="transmembrane region" description="Helical" evidence="1">
    <location>
        <begin position="101"/>
        <end position="119"/>
    </location>
</feature>
<keyword evidence="4" id="KW-1185">Reference proteome</keyword>
<feature type="transmembrane region" description="Helical" evidence="1">
    <location>
        <begin position="63"/>
        <end position="81"/>
    </location>
</feature>
<sequence length="128" mass="14483">MEVTNQQETWNQPNNNIPVFKVDPIMVLLLSFITCGLYLIYWNIKVAEVINAVSNREVISTPVAVFSGCCLPVNLYFYYVLGKDGLPNVYKRTGELNKDQSTLLIILGLFFPFAAAMIVQGDINRLYN</sequence>